<dbReference type="GO" id="GO:0051301">
    <property type="term" value="P:cell division"/>
    <property type="evidence" value="ECO:0007669"/>
    <property type="project" value="TreeGrafter"/>
</dbReference>
<proteinExistence type="predicted"/>
<dbReference type="Proteomes" id="UP000593765">
    <property type="component" value="Chromosome"/>
</dbReference>
<evidence type="ECO:0000256" key="2">
    <source>
        <dbReference type="SAM" id="Coils"/>
    </source>
</evidence>
<dbReference type="PANTHER" id="PTHR12558">
    <property type="entry name" value="CELL DIVISION CYCLE 16,23,27"/>
    <property type="match status" value="1"/>
</dbReference>
<dbReference type="Pfam" id="PF13181">
    <property type="entry name" value="TPR_8"/>
    <property type="match status" value="2"/>
</dbReference>
<organism evidence="3 4">
    <name type="scientific">Humisphaera borealis</name>
    <dbReference type="NCBI Taxonomy" id="2807512"/>
    <lineage>
        <taxon>Bacteria</taxon>
        <taxon>Pseudomonadati</taxon>
        <taxon>Planctomycetota</taxon>
        <taxon>Phycisphaerae</taxon>
        <taxon>Tepidisphaerales</taxon>
        <taxon>Tepidisphaeraceae</taxon>
        <taxon>Humisphaera</taxon>
    </lineage>
</organism>
<dbReference type="SUPFAM" id="SSF48452">
    <property type="entry name" value="TPR-like"/>
    <property type="match status" value="7"/>
</dbReference>
<evidence type="ECO:0000256" key="1">
    <source>
        <dbReference type="PROSITE-ProRule" id="PRU00339"/>
    </source>
</evidence>
<feature type="repeat" description="TPR" evidence="1">
    <location>
        <begin position="757"/>
        <end position="790"/>
    </location>
</feature>
<dbReference type="Pfam" id="PF13432">
    <property type="entry name" value="TPR_16"/>
    <property type="match status" value="2"/>
</dbReference>
<sequence length="1564" mass="175332">MARRKLNTKVLGVLFGVLVVGAIGAFAANRFLKPSKDPRVLEADGDKAFAAGEYEQARLAFGGAAAIERSNPGLKVKYGDTLIKLTREDPVNLGLALQSWEAALGVDPSYKPALERLLTSRWEQVDLGGGPEVFADIRRRADQLAKADPSHPKAKIWQHVATVRQALLSQAVPRDEIVASAEALQALATSNPTDSEAPFYLAQLKIKDAIERSSVKAQREADLSCDDAIKIISDALKGQEKNAQMQFRASTVFRQLARIDRRAVERKHAERAGACILAAQQNIKSGEPNVDDITLLAAEQLSRDGKADESRQLCREYFEKNPDNQRARLAWARWLSSKKEERDAAIQILAREVPLPKDAVGVGVFLHREQQALTLYELIRLRMADAITETDDEKQKTKLALADTDMERLRRIASPRAPKVLAIEGQLLLIKGQQVEAVKVMEEAYSGMTAGAKDWETVFRLAQAYEGVRQPGRARKLCEELVALGGDSNYVLPARALLADLLIREKRLDSALEQIKQIETKSKDYPGLSQLQTAYLLASGKGAEVVKKLPESTNAERWTKIRFAASLNDQNEQLRLLAAIVANEPSDVNAVRSLASMYRSMKLNDRCYQTVQAGLKANPDEPSLLLFKAELDGTDPKELRELARQTIEKTVKDPFDKAMRLYELEKMGGSAELAAGHLKQALAVRPQDLRALDLVFREALERRQFADAKVYIEALVKLNADQVGGRLYRHRLAAAEQDYVEAERIGLDLVTRYAEFAQSWLALGQAQEALGKWNEAIRSYNEVLARQPMHYEATRALVDTLYNAGRTEDAKARLREMRVNYPNDTTVRELFLNHLANFGEPQSAIADREDQLKKNDNDPWAYLALAATYFKNAQRLSLENKLDESRKEIDKAFEKLSQGQKRFPEDVRFYSQVAEIRQYNGQLEQAEQVLKDFTRRENMKQAPARIRPEPWLALADFYVRTNKLNEAIAALNEALVRADNSLEIRLRLVSTQMQARKFADAEGTLDAVRNNPDPRVARQRLELLIAQQKLAEAETSIRQVIKLRDGVDLRNLLASILIDTGREAEAIVELNRALAMDAKSEASRYLRAMAMAKKRPPDTDGAINELVELKRTMPSSMQARLLLAELYDRTGRRGNAIQDLQDGLKISPGNREVRLSLIRLYRAERPAKFKEAYELIAGAGNDPVMKTDPTWPREAAVLFAQQRMFQQAVVSMTRAVQLSPGNVEYRRELIDMLLQFNDLAGAQIQTEKLLQEGSDFWWLRFQRGVAIGRQIDRKMLADAKTNPTVAAKVNELKSQSLTEFDRALKMSEAEGDVERQISILRTLGETVGNDQALLRVDPKTTDDPTNRWKLLQIGLKRANGDLAGAIAQAERLLADPSNRVTAPDRRGPLLRALADTYQNPGNPDYVKARRYYEELLTLVPDDSASLNNVAYLLAESIAPPEPQSAKLYSERAYEATRITNTPNVLIMDTHGWVLVLCGGPDGEKGRRILQKIVEENPLFIEARYHLGEALLRVQPIAPSQAEKEFTECLRLMNEEEKIGGKIDEKLRGRIQTGLASAREKVRGG</sequence>
<dbReference type="RefSeq" id="WP_206290567.1">
    <property type="nucleotide sequence ID" value="NZ_CP063458.1"/>
</dbReference>
<protein>
    <submittedName>
        <fullName evidence="3">Tetratricopeptide repeat protein</fullName>
    </submittedName>
</protein>
<feature type="repeat" description="TPR" evidence="1">
    <location>
        <begin position="1117"/>
        <end position="1150"/>
    </location>
</feature>
<evidence type="ECO:0000313" key="3">
    <source>
        <dbReference type="EMBL" id="QOV87658.1"/>
    </source>
</evidence>
<dbReference type="EMBL" id="CP063458">
    <property type="protein sequence ID" value="QOV87658.1"/>
    <property type="molecule type" value="Genomic_DNA"/>
</dbReference>
<dbReference type="PANTHER" id="PTHR12558:SF36">
    <property type="entry name" value="ANAPHASE-PROMOTING COMPLEX SUBUNIT 7"/>
    <property type="match status" value="1"/>
</dbReference>
<gene>
    <name evidence="3" type="ORF">IPV69_15335</name>
</gene>
<name>A0A7M2WQ94_9BACT</name>
<dbReference type="InterPro" id="IPR011990">
    <property type="entry name" value="TPR-like_helical_dom_sf"/>
</dbReference>
<dbReference type="GO" id="GO:0016567">
    <property type="term" value="P:protein ubiquitination"/>
    <property type="evidence" value="ECO:0007669"/>
    <property type="project" value="TreeGrafter"/>
</dbReference>
<reference evidence="3 4" key="1">
    <citation type="submission" date="2020-10" db="EMBL/GenBank/DDBJ databases">
        <title>Wide distribution of Phycisphaera-like planctomycetes from WD2101 soil group in peatlands and genome analysis of the first cultivated representative.</title>
        <authorList>
            <person name="Dedysh S.N."/>
            <person name="Beletsky A.V."/>
            <person name="Ivanova A."/>
            <person name="Kulichevskaya I.S."/>
            <person name="Suzina N.E."/>
            <person name="Philippov D.A."/>
            <person name="Rakitin A.L."/>
            <person name="Mardanov A.V."/>
            <person name="Ravin N.V."/>
        </authorList>
    </citation>
    <scope>NUCLEOTIDE SEQUENCE [LARGE SCALE GENOMIC DNA]</scope>
    <source>
        <strain evidence="3 4">M1803</strain>
    </source>
</reference>
<accession>A0A7M2WQ94</accession>
<dbReference type="InterPro" id="IPR019734">
    <property type="entry name" value="TPR_rpt"/>
</dbReference>
<keyword evidence="4" id="KW-1185">Reference proteome</keyword>
<dbReference type="PROSITE" id="PS50005">
    <property type="entry name" value="TPR"/>
    <property type="match status" value="2"/>
</dbReference>
<dbReference type="SMART" id="SM00028">
    <property type="entry name" value="TPR"/>
    <property type="match status" value="6"/>
</dbReference>
<dbReference type="Gene3D" id="1.25.40.10">
    <property type="entry name" value="Tetratricopeptide repeat domain"/>
    <property type="match status" value="8"/>
</dbReference>
<feature type="coiled-coil region" evidence="2">
    <location>
        <begin position="875"/>
        <end position="936"/>
    </location>
</feature>
<keyword evidence="1" id="KW-0802">TPR repeat</keyword>
<keyword evidence="2" id="KW-0175">Coiled coil</keyword>
<dbReference type="KEGG" id="hbs:IPV69_15335"/>
<evidence type="ECO:0000313" key="4">
    <source>
        <dbReference type="Proteomes" id="UP000593765"/>
    </source>
</evidence>